<dbReference type="PANTHER" id="PTHR23033:SF14">
    <property type="entry name" value="GLYCOPROTEIN-N-ACETYLGALACTOSAMINE 3-BETA-GALACTOSYLTRANSFERASE 1-RELATED"/>
    <property type="match status" value="1"/>
</dbReference>
<keyword evidence="8" id="KW-0547">Nucleotide-binding</keyword>
<evidence type="ECO:0000256" key="7">
    <source>
        <dbReference type="ARBA" id="ARBA00022692"/>
    </source>
</evidence>
<keyword evidence="5" id="KW-0328">Glycosyltransferase</keyword>
<gene>
    <name evidence="14" type="ORF">P879_03608</name>
</gene>
<keyword evidence="11 12" id="KW-0472">Membrane</keyword>
<comment type="caution">
    <text evidence="14">The sequence shown here is derived from an EMBL/GenBank/DDBJ whole genome shotgun (WGS) entry which is preliminary data.</text>
</comment>
<comment type="pathway">
    <text evidence="2">Protein modification; protein glycosylation.</text>
</comment>
<name>A0A8T0D4L2_9TREM</name>
<dbReference type="PANTHER" id="PTHR23033">
    <property type="entry name" value="BETA1,3-GALACTOSYLTRANSFERASE"/>
    <property type="match status" value="1"/>
</dbReference>
<reference evidence="14 15" key="1">
    <citation type="submission" date="2019-07" db="EMBL/GenBank/DDBJ databases">
        <title>Annotation for the trematode Paragonimus westermani.</title>
        <authorList>
            <person name="Choi Y.-J."/>
        </authorList>
    </citation>
    <scope>NUCLEOTIDE SEQUENCE [LARGE SCALE GENOMIC DNA]</scope>
    <source>
        <strain evidence="14">180907_Pwestermani</strain>
    </source>
</reference>
<dbReference type="InterPro" id="IPR026050">
    <property type="entry name" value="C1GALT1/C1GALT1_chp1"/>
</dbReference>
<comment type="similarity">
    <text evidence="3">Belongs to the glycosyltransferase 31 family. Beta3-Gal-T subfamily.</text>
</comment>
<dbReference type="OrthoDB" id="414175at2759"/>
<dbReference type="EC" id="2.4.1.122" evidence="4"/>
<dbReference type="Proteomes" id="UP000699462">
    <property type="component" value="Unassembled WGS sequence"/>
</dbReference>
<protein>
    <recommendedName>
        <fullName evidence="4">N-acetylgalactosaminide beta-1,3-galactosyltransferase</fullName>
        <ecNumber evidence="4">2.4.1.122</ecNumber>
    </recommendedName>
</protein>
<keyword evidence="9" id="KW-0735">Signal-anchor</keyword>
<dbReference type="GO" id="GO:0000166">
    <property type="term" value="F:nucleotide binding"/>
    <property type="evidence" value="ECO:0007669"/>
    <property type="project" value="UniProtKB-KW"/>
</dbReference>
<evidence type="ECO:0000256" key="5">
    <source>
        <dbReference type="ARBA" id="ARBA00022676"/>
    </source>
</evidence>
<evidence type="ECO:0000256" key="9">
    <source>
        <dbReference type="ARBA" id="ARBA00022968"/>
    </source>
</evidence>
<evidence type="ECO:0000256" key="1">
    <source>
        <dbReference type="ARBA" id="ARBA00004606"/>
    </source>
</evidence>
<evidence type="ECO:0000256" key="11">
    <source>
        <dbReference type="ARBA" id="ARBA00023136"/>
    </source>
</evidence>
<evidence type="ECO:0000313" key="15">
    <source>
        <dbReference type="Proteomes" id="UP000699462"/>
    </source>
</evidence>
<evidence type="ECO:0000256" key="2">
    <source>
        <dbReference type="ARBA" id="ARBA00004922"/>
    </source>
</evidence>
<feature type="transmembrane region" description="Helical" evidence="12">
    <location>
        <begin position="26"/>
        <end position="46"/>
    </location>
</feature>
<evidence type="ECO:0000313" key="14">
    <source>
        <dbReference type="EMBL" id="KAF8561678.1"/>
    </source>
</evidence>
<dbReference type="Pfam" id="PF02434">
    <property type="entry name" value="Fringe"/>
    <property type="match status" value="1"/>
</dbReference>
<dbReference type="GO" id="GO:0016263">
    <property type="term" value="F:glycoprotein-N-acetylgalactosamine 3-beta-galactosyltransferase activity"/>
    <property type="evidence" value="ECO:0007669"/>
    <property type="project" value="UniProtKB-EC"/>
</dbReference>
<evidence type="ECO:0000259" key="13">
    <source>
        <dbReference type="Pfam" id="PF02434"/>
    </source>
</evidence>
<keyword evidence="6" id="KW-0808">Transferase</keyword>
<evidence type="ECO:0000256" key="8">
    <source>
        <dbReference type="ARBA" id="ARBA00022741"/>
    </source>
</evidence>
<dbReference type="GO" id="GO:0016020">
    <property type="term" value="C:membrane"/>
    <property type="evidence" value="ECO:0007669"/>
    <property type="project" value="UniProtKB-SubCell"/>
</dbReference>
<evidence type="ECO:0000256" key="6">
    <source>
        <dbReference type="ARBA" id="ARBA00022679"/>
    </source>
</evidence>
<proteinExistence type="inferred from homology"/>
<dbReference type="EMBL" id="JTDF01021566">
    <property type="protein sequence ID" value="KAF8561678.1"/>
    <property type="molecule type" value="Genomic_DNA"/>
</dbReference>
<keyword evidence="7 12" id="KW-0812">Transmembrane</keyword>
<evidence type="ECO:0000256" key="3">
    <source>
        <dbReference type="ARBA" id="ARBA00006462"/>
    </source>
</evidence>
<sequence>MVLSLPGTLMLDTQNSSLPRTLHPSFFTLVSSLIFFFSGFVFYHFLYGKEENIVFPISLKRSDINAGVYGHVGEDIVAKSLAKRVRVLCMIMTFPAHHEKNAVAVRDTWASRCNAHIFLSSVVNKTLPSVAAVVNESREALWDKAKFAVHYAAKHYAVDYDFFLKADDDTFVIVENLRKLLANHSPDDPFIMGRRFRPFVKQGYLSGGGGYVMSRAALLNIHMGLLGEKQCAGNESGGAEDVRIGKCAEVVGVRLIDSLDPIGLERFHPFGPSYMMSKVALTSTTWFEKYNYHKINAGFDCCSDYTVSFHYVKSEDMYVYHYFLYHLHPYGIHRDYQELLSVLSNKTNAF</sequence>
<evidence type="ECO:0000256" key="4">
    <source>
        <dbReference type="ARBA" id="ARBA00012557"/>
    </source>
</evidence>
<feature type="domain" description="Fringe-like glycosyltransferase" evidence="13">
    <location>
        <begin position="90"/>
        <end position="304"/>
    </location>
</feature>
<keyword evidence="10 12" id="KW-1133">Transmembrane helix</keyword>
<dbReference type="Gene3D" id="3.90.550.50">
    <property type="match status" value="1"/>
</dbReference>
<evidence type="ECO:0000256" key="12">
    <source>
        <dbReference type="SAM" id="Phobius"/>
    </source>
</evidence>
<dbReference type="AlphaFoldDB" id="A0A8T0D4L2"/>
<organism evidence="14 15">
    <name type="scientific">Paragonimus westermani</name>
    <dbReference type="NCBI Taxonomy" id="34504"/>
    <lineage>
        <taxon>Eukaryota</taxon>
        <taxon>Metazoa</taxon>
        <taxon>Spiralia</taxon>
        <taxon>Lophotrochozoa</taxon>
        <taxon>Platyhelminthes</taxon>
        <taxon>Trematoda</taxon>
        <taxon>Digenea</taxon>
        <taxon>Plagiorchiida</taxon>
        <taxon>Troglotremata</taxon>
        <taxon>Troglotrematidae</taxon>
        <taxon>Paragonimus</taxon>
    </lineage>
</organism>
<accession>A0A8T0D4L2</accession>
<keyword evidence="15" id="KW-1185">Reference proteome</keyword>
<dbReference type="InterPro" id="IPR003378">
    <property type="entry name" value="Fringe-like_glycosylTrfase"/>
</dbReference>
<evidence type="ECO:0000256" key="10">
    <source>
        <dbReference type="ARBA" id="ARBA00022989"/>
    </source>
</evidence>
<comment type="subcellular location">
    <subcellularLocation>
        <location evidence="1">Membrane</location>
        <topology evidence="1">Single-pass type II membrane protein</topology>
    </subcellularLocation>
</comment>